<name>A0ABY8WT33_9ACTN</name>
<gene>
    <name evidence="2" type="ORF">ACTOB_003827</name>
</gene>
<accession>A0ABY8WT33</accession>
<keyword evidence="1" id="KW-1133">Transmembrane helix</keyword>
<evidence type="ECO:0000313" key="3">
    <source>
        <dbReference type="Proteomes" id="UP001240150"/>
    </source>
</evidence>
<proteinExistence type="predicted"/>
<keyword evidence="3" id="KW-1185">Reference proteome</keyword>
<keyword evidence="1" id="KW-0812">Transmembrane</keyword>
<evidence type="ECO:0000313" key="2">
    <source>
        <dbReference type="EMBL" id="WIN00142.1"/>
    </source>
</evidence>
<organism evidence="2 3">
    <name type="scientific">Actinoplanes oblitus</name>
    <dbReference type="NCBI Taxonomy" id="3040509"/>
    <lineage>
        <taxon>Bacteria</taxon>
        <taxon>Bacillati</taxon>
        <taxon>Actinomycetota</taxon>
        <taxon>Actinomycetes</taxon>
        <taxon>Micromonosporales</taxon>
        <taxon>Micromonosporaceae</taxon>
        <taxon>Actinoplanes</taxon>
    </lineage>
</organism>
<dbReference type="RefSeq" id="WP_284921623.1">
    <property type="nucleotide sequence ID" value="NZ_CP126980.1"/>
</dbReference>
<dbReference type="Proteomes" id="UP001240150">
    <property type="component" value="Chromosome"/>
</dbReference>
<evidence type="ECO:0000256" key="1">
    <source>
        <dbReference type="SAM" id="Phobius"/>
    </source>
</evidence>
<feature type="transmembrane region" description="Helical" evidence="1">
    <location>
        <begin position="36"/>
        <end position="60"/>
    </location>
</feature>
<reference evidence="2 3" key="1">
    <citation type="submission" date="2023-06" db="EMBL/GenBank/DDBJ databases">
        <authorList>
            <person name="Yushchuk O."/>
            <person name="Binda E."/>
            <person name="Ruckert-Reed C."/>
            <person name="Fedorenko V."/>
            <person name="Kalinowski J."/>
            <person name="Marinelli F."/>
        </authorList>
    </citation>
    <scope>NUCLEOTIDE SEQUENCE [LARGE SCALE GENOMIC DNA]</scope>
    <source>
        <strain evidence="2 3">NRRL 3884</strain>
    </source>
</reference>
<sequence>MAATAAPHWALGLFRGTGGYLGAHLQPHLPEKALRLFLGALAVALAVLYLIQCLSLSMVVG</sequence>
<protein>
    <submittedName>
        <fullName evidence="2">Uncharacterized protein</fullName>
    </submittedName>
</protein>
<keyword evidence="1" id="KW-0472">Membrane</keyword>
<dbReference type="EMBL" id="CP126980">
    <property type="protein sequence ID" value="WIN00142.1"/>
    <property type="molecule type" value="Genomic_DNA"/>
</dbReference>